<evidence type="ECO:0008006" key="2">
    <source>
        <dbReference type="Google" id="ProtNLM"/>
    </source>
</evidence>
<dbReference type="GO" id="GO:0035241">
    <property type="term" value="F:protein-arginine omega-N monomethyltransferase activity"/>
    <property type="evidence" value="ECO:0007669"/>
    <property type="project" value="TreeGrafter"/>
</dbReference>
<evidence type="ECO:0000313" key="1">
    <source>
        <dbReference type="EMBL" id="HGI87443.1"/>
    </source>
</evidence>
<dbReference type="PANTHER" id="PTHR35517">
    <property type="entry name" value="PROTEIN ARGININE N-METHYLTRANSFERASE SFM1"/>
    <property type="match status" value="1"/>
</dbReference>
<dbReference type="EMBL" id="DTFF01000032">
    <property type="protein sequence ID" value="HGI87443.1"/>
    <property type="molecule type" value="Genomic_DNA"/>
</dbReference>
<protein>
    <recommendedName>
        <fullName evidence="2">SAM-dependent MTase TRM10-type domain-containing protein</fullName>
    </recommendedName>
</protein>
<proteinExistence type="predicted"/>
<reference evidence="1" key="1">
    <citation type="journal article" date="2020" name="mSystems">
        <title>Genome- and Community-Level Interaction Insights into Carbon Utilization and Element Cycling Functions of Hydrothermarchaeota in Hydrothermal Sediment.</title>
        <authorList>
            <person name="Zhou Z."/>
            <person name="Liu Y."/>
            <person name="Xu W."/>
            <person name="Pan J."/>
            <person name="Luo Z.H."/>
            <person name="Li M."/>
        </authorList>
    </citation>
    <scope>NUCLEOTIDE SEQUENCE [LARGE SCALE GENOMIC DNA]</scope>
    <source>
        <strain evidence="1">SpSt-732</strain>
    </source>
</reference>
<dbReference type="Pfam" id="PF04252">
    <property type="entry name" value="SFM1-like"/>
    <property type="match status" value="1"/>
</dbReference>
<gene>
    <name evidence="1" type="ORF">ENV14_03510</name>
</gene>
<name>A0A7C4FFB4_9CREN</name>
<dbReference type="AlphaFoldDB" id="A0A7C4FFB4"/>
<sequence>MRAQEMFTLIIEHLEPCLNKWLLKEYEIASKLYEGRVVFTNVKKHETVLERLGIVVKESVTELLKDRSDVIILDPKADTFLKPDELKKAEYVVVGGIMGSHPPNGRTWRFITSRLPSAVARSIGEHQYTIAGAVHVLKLIEGGKDVNNVKYIFGFKAKKKINSLVELEVELPYAFPVDDEGNLLLPEEYFKVIVEHVPVYEARVLASDQDVCKDE</sequence>
<dbReference type="PANTHER" id="PTHR35517:SF1">
    <property type="entry name" value="PROTEIN ARGININE N-METHYLTRANSFERASE SFM1"/>
    <property type="match status" value="1"/>
</dbReference>
<dbReference type="InterPro" id="IPR007364">
    <property type="entry name" value="SFM1-like"/>
</dbReference>
<accession>A0A7C4FFB4</accession>
<organism evidence="1">
    <name type="scientific">Ignisphaera aggregans</name>
    <dbReference type="NCBI Taxonomy" id="334771"/>
    <lineage>
        <taxon>Archaea</taxon>
        <taxon>Thermoproteota</taxon>
        <taxon>Thermoprotei</taxon>
        <taxon>Desulfurococcales</taxon>
        <taxon>Desulfurococcaceae</taxon>
        <taxon>Ignisphaera</taxon>
    </lineage>
</organism>
<comment type="caution">
    <text evidence="1">The sequence shown here is derived from an EMBL/GenBank/DDBJ whole genome shotgun (WGS) entry which is preliminary data.</text>
</comment>
<dbReference type="CDD" id="cd18090">
    <property type="entry name" value="Arginine_MT_Sfm1"/>
    <property type="match status" value="1"/>
</dbReference>